<dbReference type="InterPro" id="IPR005467">
    <property type="entry name" value="His_kinase_dom"/>
</dbReference>
<dbReference type="EC" id="2.7.13.3" evidence="3"/>
<keyword evidence="11 12" id="KW-0472">Membrane</keyword>
<dbReference type="SUPFAM" id="SSF55874">
    <property type="entry name" value="ATPase domain of HSP90 chaperone/DNA topoisomerase II/histidine kinase"/>
    <property type="match status" value="1"/>
</dbReference>
<keyword evidence="7" id="KW-0547">Nucleotide-binding</keyword>
<feature type="domain" description="PAS" evidence="14">
    <location>
        <begin position="467"/>
        <end position="519"/>
    </location>
</feature>
<dbReference type="InterPro" id="IPR004358">
    <property type="entry name" value="Sig_transdc_His_kin-like_C"/>
</dbReference>
<dbReference type="FunFam" id="3.30.565.10:FF:000023">
    <property type="entry name" value="PAS domain-containing sensor histidine kinase"/>
    <property type="match status" value="1"/>
</dbReference>
<dbReference type="InterPro" id="IPR000014">
    <property type="entry name" value="PAS"/>
</dbReference>
<evidence type="ECO:0000259" key="13">
    <source>
        <dbReference type="PROSITE" id="PS50109"/>
    </source>
</evidence>
<keyword evidence="9" id="KW-0067">ATP-binding</keyword>
<organism evidence="15">
    <name type="scientific">mine drainage metagenome</name>
    <dbReference type="NCBI Taxonomy" id="410659"/>
    <lineage>
        <taxon>unclassified sequences</taxon>
        <taxon>metagenomes</taxon>
        <taxon>ecological metagenomes</taxon>
    </lineage>
</organism>
<dbReference type="Gene3D" id="3.30.565.10">
    <property type="entry name" value="Histidine kinase-like ATPase, C-terminal domain"/>
    <property type="match status" value="1"/>
</dbReference>
<dbReference type="Pfam" id="PF00512">
    <property type="entry name" value="HisKA"/>
    <property type="match status" value="1"/>
</dbReference>
<keyword evidence="8" id="KW-0418">Kinase</keyword>
<proteinExistence type="predicted"/>
<comment type="caution">
    <text evidence="15">The sequence shown here is derived from an EMBL/GenBank/DDBJ whole genome shotgun (WGS) entry which is preliminary data.</text>
</comment>
<dbReference type="InterPro" id="IPR050736">
    <property type="entry name" value="Sensor_HK_Regulatory"/>
</dbReference>
<comment type="catalytic activity">
    <reaction evidence="1">
        <text>ATP + protein L-histidine = ADP + protein N-phospho-L-histidine.</text>
        <dbReference type="EC" id="2.7.13.3"/>
    </reaction>
</comment>
<evidence type="ECO:0000256" key="7">
    <source>
        <dbReference type="ARBA" id="ARBA00022741"/>
    </source>
</evidence>
<keyword evidence="6 15" id="KW-0808">Transferase</keyword>
<protein>
    <recommendedName>
        <fullName evidence="3">histidine kinase</fullName>
        <ecNumber evidence="3">2.7.13.3</ecNumber>
    </recommendedName>
</protein>
<dbReference type="SMART" id="SM00388">
    <property type="entry name" value="HisKA"/>
    <property type="match status" value="1"/>
</dbReference>
<evidence type="ECO:0000256" key="12">
    <source>
        <dbReference type="SAM" id="Phobius"/>
    </source>
</evidence>
<evidence type="ECO:0000259" key="14">
    <source>
        <dbReference type="PROSITE" id="PS50112"/>
    </source>
</evidence>
<gene>
    <name evidence="15" type="primary">divL</name>
    <name evidence="15" type="ORF">GALL_99020</name>
</gene>
<evidence type="ECO:0000256" key="1">
    <source>
        <dbReference type="ARBA" id="ARBA00000085"/>
    </source>
</evidence>
<dbReference type="InterPro" id="IPR036890">
    <property type="entry name" value="HATPase_C_sf"/>
</dbReference>
<dbReference type="GO" id="GO:0005886">
    <property type="term" value="C:plasma membrane"/>
    <property type="evidence" value="ECO:0007669"/>
    <property type="project" value="UniProtKB-SubCell"/>
</dbReference>
<dbReference type="EMBL" id="MLJW01000034">
    <property type="protein sequence ID" value="OIR08038.1"/>
    <property type="molecule type" value="Genomic_DNA"/>
</dbReference>
<dbReference type="SUPFAM" id="SSF47384">
    <property type="entry name" value="Homodimeric domain of signal transducing histidine kinase"/>
    <property type="match status" value="1"/>
</dbReference>
<reference evidence="15" key="1">
    <citation type="submission" date="2016-10" db="EMBL/GenBank/DDBJ databases">
        <title>Sequence of Gallionella enrichment culture.</title>
        <authorList>
            <person name="Poehlein A."/>
            <person name="Muehling M."/>
            <person name="Daniel R."/>
        </authorList>
    </citation>
    <scope>NUCLEOTIDE SEQUENCE</scope>
</reference>
<keyword evidence="4" id="KW-1003">Cell membrane</keyword>
<keyword evidence="12" id="KW-1133">Transmembrane helix</keyword>
<dbReference type="PROSITE" id="PS50109">
    <property type="entry name" value="HIS_KIN"/>
    <property type="match status" value="1"/>
</dbReference>
<evidence type="ECO:0000256" key="8">
    <source>
        <dbReference type="ARBA" id="ARBA00022777"/>
    </source>
</evidence>
<dbReference type="AlphaFoldDB" id="A0A1J5T7D1"/>
<evidence type="ECO:0000256" key="10">
    <source>
        <dbReference type="ARBA" id="ARBA00023012"/>
    </source>
</evidence>
<keyword evidence="5" id="KW-0597">Phosphoprotein</keyword>
<evidence type="ECO:0000256" key="11">
    <source>
        <dbReference type="ARBA" id="ARBA00023136"/>
    </source>
</evidence>
<dbReference type="InterPro" id="IPR035965">
    <property type="entry name" value="PAS-like_dom_sf"/>
</dbReference>
<evidence type="ECO:0000256" key="2">
    <source>
        <dbReference type="ARBA" id="ARBA00004236"/>
    </source>
</evidence>
<dbReference type="GO" id="GO:0000155">
    <property type="term" value="F:phosphorelay sensor kinase activity"/>
    <property type="evidence" value="ECO:0007669"/>
    <property type="project" value="InterPro"/>
</dbReference>
<dbReference type="SMART" id="SM00091">
    <property type="entry name" value="PAS"/>
    <property type="match status" value="4"/>
</dbReference>
<dbReference type="PANTHER" id="PTHR43711:SF1">
    <property type="entry name" value="HISTIDINE KINASE 1"/>
    <property type="match status" value="1"/>
</dbReference>
<evidence type="ECO:0000256" key="9">
    <source>
        <dbReference type="ARBA" id="ARBA00022840"/>
    </source>
</evidence>
<evidence type="ECO:0000256" key="4">
    <source>
        <dbReference type="ARBA" id="ARBA00022475"/>
    </source>
</evidence>
<accession>A0A1J5T7D1</accession>
<dbReference type="InterPro" id="IPR036097">
    <property type="entry name" value="HisK_dim/P_sf"/>
</dbReference>
<evidence type="ECO:0000313" key="15">
    <source>
        <dbReference type="EMBL" id="OIR08038.1"/>
    </source>
</evidence>
<feature type="transmembrane region" description="Helical" evidence="12">
    <location>
        <begin position="38"/>
        <end position="59"/>
    </location>
</feature>
<dbReference type="SUPFAM" id="SSF55785">
    <property type="entry name" value="PYP-like sensor domain (PAS domain)"/>
    <property type="match status" value="2"/>
</dbReference>
<evidence type="ECO:0000256" key="3">
    <source>
        <dbReference type="ARBA" id="ARBA00012438"/>
    </source>
</evidence>
<evidence type="ECO:0000256" key="5">
    <source>
        <dbReference type="ARBA" id="ARBA00022553"/>
    </source>
</evidence>
<dbReference type="Pfam" id="PF02518">
    <property type="entry name" value="HATPase_c"/>
    <property type="match status" value="1"/>
</dbReference>
<comment type="subcellular location">
    <subcellularLocation>
        <location evidence="2">Cell membrane</location>
    </subcellularLocation>
</comment>
<dbReference type="PRINTS" id="PR00344">
    <property type="entry name" value="BCTRLSENSOR"/>
</dbReference>
<dbReference type="GO" id="GO:0005524">
    <property type="term" value="F:ATP binding"/>
    <property type="evidence" value="ECO:0007669"/>
    <property type="project" value="UniProtKB-KW"/>
</dbReference>
<dbReference type="CDD" id="cd00082">
    <property type="entry name" value="HisKA"/>
    <property type="match status" value="1"/>
</dbReference>
<dbReference type="InterPro" id="IPR003661">
    <property type="entry name" value="HisK_dim/P_dom"/>
</dbReference>
<dbReference type="CDD" id="cd16922">
    <property type="entry name" value="HATPase_EvgS-ArcB-TorS-like"/>
    <property type="match status" value="1"/>
</dbReference>
<name>A0A1J5T7D1_9ZZZZ</name>
<evidence type="ECO:0000256" key="6">
    <source>
        <dbReference type="ARBA" id="ARBA00022679"/>
    </source>
</evidence>
<dbReference type="PROSITE" id="PS50112">
    <property type="entry name" value="PAS"/>
    <property type="match status" value="1"/>
</dbReference>
<dbReference type="SMART" id="SM00387">
    <property type="entry name" value="HATPase_c"/>
    <property type="match status" value="1"/>
</dbReference>
<keyword evidence="10" id="KW-0902">Two-component regulatory system</keyword>
<keyword evidence="12" id="KW-0812">Transmembrane</keyword>
<dbReference type="Pfam" id="PF12860">
    <property type="entry name" value="PAS_7"/>
    <property type="match status" value="2"/>
</dbReference>
<dbReference type="InterPro" id="IPR003594">
    <property type="entry name" value="HATPase_dom"/>
</dbReference>
<dbReference type="Gene3D" id="1.10.287.130">
    <property type="match status" value="1"/>
</dbReference>
<sequence>MRLLRILTGLTVLAPGPALAQTANASAFPVPLLPGDPVLLSVLIAALLVAVIGVTVLVIQSRLLRAAASGSGQLEADCRRLEALLAAAPDGLYRWTLAANNTVLSEHCSRRLAVLLGLFGGTEATFSDIVQSFEAGEGVLLEKAVAELRRQGTGFELELTLRDSPRRMLVAGGRAADDNDVPLADMLWVRDVTEGATAVDRLSHESEDLGRERDLLRALLDAHPLPVWLRDGDLALVACNQAYARAVDAATPRDAVEGGRELVPGTAMREARALAARARAAGTARSERFHLVMGGARRLVELTEAPLPSLSGGDGLMTVGMAIDRTREEELTGQLDRHVAAHADVLENLGTAIAIFSSDTRLTFFNTAFSMLWRLESDWLATKPTYGNLIDVLRENRRLPEVADFRAYKDEELRRFTSLLDAREDLLHLPDERTLRRVVSAHPFGGLLFTYEDVTDALALERQHKTSLAVHRETIDNLHEGVAVFSSDGRLRLSNPSYGRIWTLSPEELAGEPHLSQLVDRHKDFFFAAVDWPEVRDGMTALFSERIARHGRLERSDGSILDYASVPLPDGAVLTTWLDVSDTARVERALRERNEALAAADRLKSEFIANVSAEVRTPLTTILGFSEVLSEGYFGPLNPRQSEYSRGIHQAGHTLLQVMSDILDLANIEAGQMTLSLNTVDVHAMLTSVLQLTRERLREKRLVLNFDCPLDIGWIVADERRVRQVLFNLLSNAVKFTPEHGQITLAAMRAQNEQTGDTELLFTVADTGQGIQPEEQDRVFGSFVRGIATESRNSGAGLGLSLVKSFVELHGGRIEIASVPGEGTTFIIHLPGGRDDMI</sequence>
<dbReference type="PANTHER" id="PTHR43711">
    <property type="entry name" value="TWO-COMPONENT HISTIDINE KINASE"/>
    <property type="match status" value="1"/>
</dbReference>
<feature type="domain" description="Histidine kinase" evidence="13">
    <location>
        <begin position="610"/>
        <end position="834"/>
    </location>
</feature>
<dbReference type="Gene3D" id="3.30.450.20">
    <property type="entry name" value="PAS domain"/>
    <property type="match status" value="2"/>
</dbReference>